<evidence type="ECO:0000313" key="2">
    <source>
        <dbReference type="EMBL" id="CAL8130959.1"/>
    </source>
</evidence>
<proteinExistence type="predicted"/>
<sequence>MFVKIVFVLFFLTPIVLTNVKNYYPDLQCHPGFNESVQGQTFLEQSLKHCSSDEAKTLESPFRCVKSCILMMLGVLVEGDNSKLFFAAESDIASVFKQTLFENRNDDAAEIIVEDLVSNCAGIMISISDKNTTCEAGQDWTRLYACVEESWECQA</sequence>
<dbReference type="Proteomes" id="UP001642540">
    <property type="component" value="Unassembled WGS sequence"/>
</dbReference>
<comment type="caution">
    <text evidence="2">The sequence shown here is derived from an EMBL/GenBank/DDBJ whole genome shotgun (WGS) entry which is preliminary data.</text>
</comment>
<gene>
    <name evidence="2" type="ORF">ODALV1_LOCUS23961</name>
</gene>
<reference evidence="2 3" key="1">
    <citation type="submission" date="2024-08" db="EMBL/GenBank/DDBJ databases">
        <authorList>
            <person name="Cucini C."/>
            <person name="Frati F."/>
        </authorList>
    </citation>
    <scope>NUCLEOTIDE SEQUENCE [LARGE SCALE GENOMIC DNA]</scope>
</reference>
<feature type="chain" id="PRO_5046930082" evidence="1">
    <location>
        <begin position="19"/>
        <end position="155"/>
    </location>
</feature>
<evidence type="ECO:0000256" key="1">
    <source>
        <dbReference type="SAM" id="SignalP"/>
    </source>
</evidence>
<organism evidence="2 3">
    <name type="scientific">Orchesella dallaii</name>
    <dbReference type="NCBI Taxonomy" id="48710"/>
    <lineage>
        <taxon>Eukaryota</taxon>
        <taxon>Metazoa</taxon>
        <taxon>Ecdysozoa</taxon>
        <taxon>Arthropoda</taxon>
        <taxon>Hexapoda</taxon>
        <taxon>Collembola</taxon>
        <taxon>Entomobryomorpha</taxon>
        <taxon>Entomobryoidea</taxon>
        <taxon>Orchesellidae</taxon>
        <taxon>Orchesellinae</taxon>
        <taxon>Orchesella</taxon>
    </lineage>
</organism>
<accession>A0ABP1RMQ5</accession>
<evidence type="ECO:0000313" key="3">
    <source>
        <dbReference type="Proteomes" id="UP001642540"/>
    </source>
</evidence>
<dbReference type="EMBL" id="CAXLJM020000086">
    <property type="protein sequence ID" value="CAL8130959.1"/>
    <property type="molecule type" value="Genomic_DNA"/>
</dbReference>
<keyword evidence="3" id="KW-1185">Reference proteome</keyword>
<protein>
    <submittedName>
        <fullName evidence="2">Uncharacterized protein</fullName>
    </submittedName>
</protein>
<name>A0ABP1RMQ5_9HEXA</name>
<keyword evidence="1" id="KW-0732">Signal</keyword>
<feature type="signal peptide" evidence="1">
    <location>
        <begin position="1"/>
        <end position="18"/>
    </location>
</feature>